<keyword evidence="6 10" id="KW-0418">Kinase</keyword>
<evidence type="ECO:0000256" key="4">
    <source>
        <dbReference type="ARBA" id="ARBA00022553"/>
    </source>
</evidence>
<dbReference type="STRING" id="1123071.SAMN02745181_1312"/>
<evidence type="ECO:0000313" key="10">
    <source>
        <dbReference type="EMBL" id="SHJ15178.1"/>
    </source>
</evidence>
<dbReference type="PANTHER" id="PTHR43547:SF2">
    <property type="entry name" value="HYBRID SIGNAL TRANSDUCTION HISTIDINE KINASE C"/>
    <property type="match status" value="1"/>
</dbReference>
<dbReference type="Pfam" id="PF02518">
    <property type="entry name" value="HATPase_c"/>
    <property type="match status" value="1"/>
</dbReference>
<protein>
    <recommendedName>
        <fullName evidence="3">histidine kinase</fullName>
        <ecNumber evidence="3">2.7.13.3</ecNumber>
    </recommendedName>
</protein>
<keyword evidence="7" id="KW-1133">Transmembrane helix</keyword>
<keyword evidence="11" id="KW-1185">Reference proteome</keyword>
<dbReference type="Gene3D" id="1.10.287.130">
    <property type="match status" value="1"/>
</dbReference>
<gene>
    <name evidence="10" type="ORF">SAMN02745181_1312</name>
</gene>
<dbReference type="InterPro" id="IPR005467">
    <property type="entry name" value="His_kinase_dom"/>
</dbReference>
<dbReference type="Pfam" id="PF00672">
    <property type="entry name" value="HAMP"/>
    <property type="match status" value="1"/>
</dbReference>
<proteinExistence type="predicted"/>
<sequence>MIFRSIATQLQLWHCAVPSLLLNLLLILFYQNQEKALTENIDIELKSRISGILPFAHQVVASLDHENSAEAGESPTSPQTQLTVTPDAPVAEALDAGLYVRIFSSDNRLLWKSDGAPDLPNPDVQSPHKGTNIYTTGEYREAIQHTPQSYVVALGSSCEALSHQLNTLRWQLFGLGAGLIFMGWTVGYIITLRALRPLKTISQTARSISSGKRGQRINVDETKNELGSLAIVLNESFERQDAAFDQQVQFLADASHELRTPLAIILAKAHLGQHYTDPQSRTEALATCETAAKHMRDLIESLLDLSRLDSGVFELLTTPGDLAEMAQAAIDFIHPLAEEKNIKVRAKLTSAPSDFDQQRIRQVFINILSNAIKYNQPTNGWIEVTGRVEANHYHFSCTNSGKTIPAIDLPHLFDRFYRVDKSRTKSREGSAGLGLAITKSIVEAHGGRISAESANEVTTVTVLLPLPPTDQN</sequence>
<keyword evidence="7" id="KW-0472">Membrane</keyword>
<feature type="transmembrane region" description="Helical" evidence="7">
    <location>
        <begin position="170"/>
        <end position="190"/>
    </location>
</feature>
<dbReference type="Proteomes" id="UP000184510">
    <property type="component" value="Unassembled WGS sequence"/>
</dbReference>
<dbReference type="Pfam" id="PF00512">
    <property type="entry name" value="HisKA"/>
    <property type="match status" value="1"/>
</dbReference>
<keyword evidence="4" id="KW-0597">Phosphoprotein</keyword>
<name>A0A1M6GYY3_9BACT</name>
<evidence type="ECO:0000256" key="2">
    <source>
        <dbReference type="ARBA" id="ARBA00004370"/>
    </source>
</evidence>
<keyword evidence="5" id="KW-0808">Transferase</keyword>
<dbReference type="PROSITE" id="PS50109">
    <property type="entry name" value="HIS_KIN"/>
    <property type="match status" value="1"/>
</dbReference>
<dbReference type="EC" id="2.7.13.3" evidence="3"/>
<keyword evidence="7" id="KW-0812">Transmembrane</keyword>
<evidence type="ECO:0000256" key="7">
    <source>
        <dbReference type="SAM" id="Phobius"/>
    </source>
</evidence>
<dbReference type="InterPro" id="IPR003594">
    <property type="entry name" value="HATPase_dom"/>
</dbReference>
<evidence type="ECO:0000256" key="6">
    <source>
        <dbReference type="ARBA" id="ARBA00022777"/>
    </source>
</evidence>
<dbReference type="OrthoDB" id="9796330at2"/>
<dbReference type="SUPFAM" id="SSF47384">
    <property type="entry name" value="Homodimeric domain of signal transducing histidine kinase"/>
    <property type="match status" value="1"/>
</dbReference>
<comment type="catalytic activity">
    <reaction evidence="1">
        <text>ATP + protein L-histidine = ADP + protein N-phospho-L-histidine.</text>
        <dbReference type="EC" id="2.7.13.3"/>
    </reaction>
</comment>
<reference evidence="10 11" key="1">
    <citation type="submission" date="2016-11" db="EMBL/GenBank/DDBJ databases">
        <authorList>
            <person name="Jaros S."/>
            <person name="Januszkiewicz K."/>
            <person name="Wedrychowicz H."/>
        </authorList>
    </citation>
    <scope>NUCLEOTIDE SEQUENCE [LARGE SCALE GENOMIC DNA]</scope>
    <source>
        <strain evidence="10 11">DSM 18772</strain>
    </source>
</reference>
<dbReference type="GO" id="GO:0000155">
    <property type="term" value="F:phosphorelay sensor kinase activity"/>
    <property type="evidence" value="ECO:0007669"/>
    <property type="project" value="InterPro"/>
</dbReference>
<evidence type="ECO:0000256" key="3">
    <source>
        <dbReference type="ARBA" id="ARBA00012438"/>
    </source>
</evidence>
<dbReference type="InterPro" id="IPR036890">
    <property type="entry name" value="HATPase_C_sf"/>
</dbReference>
<dbReference type="SUPFAM" id="SSF55874">
    <property type="entry name" value="ATPase domain of HSP90 chaperone/DNA topoisomerase II/histidine kinase"/>
    <property type="match status" value="1"/>
</dbReference>
<dbReference type="Gene3D" id="3.30.565.10">
    <property type="entry name" value="Histidine kinase-like ATPase, C-terminal domain"/>
    <property type="match status" value="1"/>
</dbReference>
<evidence type="ECO:0000313" key="11">
    <source>
        <dbReference type="Proteomes" id="UP000184510"/>
    </source>
</evidence>
<dbReference type="PANTHER" id="PTHR43547">
    <property type="entry name" value="TWO-COMPONENT HISTIDINE KINASE"/>
    <property type="match status" value="1"/>
</dbReference>
<dbReference type="InterPro" id="IPR003660">
    <property type="entry name" value="HAMP_dom"/>
</dbReference>
<dbReference type="Gene3D" id="6.10.340.10">
    <property type="match status" value="1"/>
</dbReference>
<dbReference type="FunCoup" id="A0A1M6GYY3">
    <property type="interactions" value="204"/>
</dbReference>
<accession>A0A1M6GYY3</accession>
<dbReference type="EMBL" id="FQYR01000003">
    <property type="protein sequence ID" value="SHJ15178.1"/>
    <property type="molecule type" value="Genomic_DNA"/>
</dbReference>
<dbReference type="InterPro" id="IPR036097">
    <property type="entry name" value="HisK_dim/P_sf"/>
</dbReference>
<dbReference type="InterPro" id="IPR004358">
    <property type="entry name" value="Sig_transdc_His_kin-like_C"/>
</dbReference>
<feature type="domain" description="HAMP" evidence="9">
    <location>
        <begin position="192"/>
        <end position="245"/>
    </location>
</feature>
<dbReference type="CDD" id="cd06225">
    <property type="entry name" value="HAMP"/>
    <property type="match status" value="1"/>
</dbReference>
<dbReference type="GO" id="GO:0016020">
    <property type="term" value="C:membrane"/>
    <property type="evidence" value="ECO:0007669"/>
    <property type="project" value="UniProtKB-SubCell"/>
</dbReference>
<dbReference type="AlphaFoldDB" id="A0A1M6GYY3"/>
<dbReference type="CDD" id="cd00075">
    <property type="entry name" value="HATPase"/>
    <property type="match status" value="1"/>
</dbReference>
<dbReference type="PROSITE" id="PS50885">
    <property type="entry name" value="HAMP"/>
    <property type="match status" value="1"/>
</dbReference>
<dbReference type="PRINTS" id="PR00344">
    <property type="entry name" value="BCTRLSENSOR"/>
</dbReference>
<evidence type="ECO:0000256" key="5">
    <source>
        <dbReference type="ARBA" id="ARBA00022679"/>
    </source>
</evidence>
<dbReference type="RefSeq" id="WP_143158692.1">
    <property type="nucleotide sequence ID" value="NZ_FQYR01000003.1"/>
</dbReference>
<dbReference type="SMART" id="SM00388">
    <property type="entry name" value="HisKA"/>
    <property type="match status" value="1"/>
</dbReference>
<dbReference type="FunFam" id="3.30.565.10:FF:000006">
    <property type="entry name" value="Sensor histidine kinase WalK"/>
    <property type="match status" value="1"/>
</dbReference>
<dbReference type="SMART" id="SM00387">
    <property type="entry name" value="HATPase_c"/>
    <property type="match status" value="1"/>
</dbReference>
<evidence type="ECO:0000259" key="9">
    <source>
        <dbReference type="PROSITE" id="PS50885"/>
    </source>
</evidence>
<evidence type="ECO:0000256" key="1">
    <source>
        <dbReference type="ARBA" id="ARBA00000085"/>
    </source>
</evidence>
<dbReference type="CDD" id="cd00082">
    <property type="entry name" value="HisKA"/>
    <property type="match status" value="1"/>
</dbReference>
<dbReference type="InParanoid" id="A0A1M6GYY3"/>
<dbReference type="InterPro" id="IPR003661">
    <property type="entry name" value="HisK_dim/P_dom"/>
</dbReference>
<evidence type="ECO:0000259" key="8">
    <source>
        <dbReference type="PROSITE" id="PS50109"/>
    </source>
</evidence>
<feature type="domain" description="Histidine kinase" evidence="8">
    <location>
        <begin position="253"/>
        <end position="468"/>
    </location>
</feature>
<comment type="subcellular location">
    <subcellularLocation>
        <location evidence="2">Membrane</location>
    </subcellularLocation>
</comment>
<feature type="transmembrane region" description="Helical" evidence="7">
    <location>
        <begin position="12"/>
        <end position="30"/>
    </location>
</feature>
<organism evidence="10 11">
    <name type="scientific">Rubritalea squalenifaciens DSM 18772</name>
    <dbReference type="NCBI Taxonomy" id="1123071"/>
    <lineage>
        <taxon>Bacteria</taxon>
        <taxon>Pseudomonadati</taxon>
        <taxon>Verrucomicrobiota</taxon>
        <taxon>Verrucomicrobiia</taxon>
        <taxon>Verrucomicrobiales</taxon>
        <taxon>Rubritaleaceae</taxon>
        <taxon>Rubritalea</taxon>
    </lineage>
</organism>